<sequence>MSKSGSIYKNEMGRKIITNHYDKYLSLFPYEIHKEYVDTSYGRTNVLITGPIDGKPLIILQGGNCINPMTLSWFTPLMDTYRIYAPDTIGHPGYSDERRISATDESFAIWISDIMEHFHIKQSAFVGPSYGAGIILRVASYMPEKIKCAVLVSPAGISLGSKFEMVKKVLIPLMLFRMNTAEKHLKRITDRMSANTMKNRDRTIIGDIFKHIKLEQEMPKLTEKSELTSYNAPTFIISGKSDLFFPEHKLKVKSEDIINNLIAFTSMEMGHYPSEENLVEINEKIKRFLHDHY</sequence>
<evidence type="ECO:0000259" key="1">
    <source>
        <dbReference type="Pfam" id="PF00561"/>
    </source>
</evidence>
<dbReference type="PANTHER" id="PTHR43798:SF33">
    <property type="entry name" value="HYDROLASE, PUTATIVE (AFU_ORTHOLOGUE AFUA_2G14860)-RELATED"/>
    <property type="match status" value="1"/>
</dbReference>
<protein>
    <submittedName>
        <fullName evidence="2">Alpha/beta hydrolase</fullName>
    </submittedName>
</protein>
<dbReference type="Proteomes" id="UP001649381">
    <property type="component" value="Unassembled WGS sequence"/>
</dbReference>
<gene>
    <name evidence="2" type="ORF">L2716_07180</name>
</gene>
<name>A0ABS9GXJ5_9BACL</name>
<keyword evidence="2" id="KW-0378">Hydrolase</keyword>
<keyword evidence="3" id="KW-1185">Reference proteome</keyword>
<comment type="caution">
    <text evidence="2">The sequence shown here is derived from an EMBL/GenBank/DDBJ whole genome shotgun (WGS) entry which is preliminary data.</text>
</comment>
<dbReference type="GO" id="GO:0016787">
    <property type="term" value="F:hydrolase activity"/>
    <property type="evidence" value="ECO:0007669"/>
    <property type="project" value="UniProtKB-KW"/>
</dbReference>
<reference evidence="2 3" key="1">
    <citation type="submission" date="2022-01" db="EMBL/GenBank/DDBJ databases">
        <title>Alkalihalobacillus sp. EGI L200015, a novel bacterium isolated from a salt lake sediment.</title>
        <authorList>
            <person name="Gao L."/>
            <person name="Fang B.-Z."/>
            <person name="Li W.-J."/>
        </authorList>
    </citation>
    <scope>NUCLEOTIDE SEQUENCE [LARGE SCALE GENOMIC DNA]</scope>
    <source>
        <strain evidence="2 3">KCTC 12718</strain>
    </source>
</reference>
<dbReference type="SUPFAM" id="SSF53474">
    <property type="entry name" value="alpha/beta-Hydrolases"/>
    <property type="match status" value="1"/>
</dbReference>
<dbReference type="Pfam" id="PF00561">
    <property type="entry name" value="Abhydrolase_1"/>
    <property type="match status" value="1"/>
</dbReference>
<dbReference type="RefSeq" id="WP_236333167.1">
    <property type="nucleotide sequence ID" value="NZ_JAKIJS010000001.1"/>
</dbReference>
<dbReference type="EMBL" id="JAKIJS010000001">
    <property type="protein sequence ID" value="MCF6137507.1"/>
    <property type="molecule type" value="Genomic_DNA"/>
</dbReference>
<dbReference type="Gene3D" id="3.40.50.1820">
    <property type="entry name" value="alpha/beta hydrolase"/>
    <property type="match status" value="1"/>
</dbReference>
<evidence type="ECO:0000313" key="3">
    <source>
        <dbReference type="Proteomes" id="UP001649381"/>
    </source>
</evidence>
<dbReference type="InterPro" id="IPR029058">
    <property type="entry name" value="AB_hydrolase_fold"/>
</dbReference>
<feature type="domain" description="AB hydrolase-1" evidence="1">
    <location>
        <begin position="56"/>
        <end position="270"/>
    </location>
</feature>
<accession>A0ABS9GXJ5</accession>
<dbReference type="InterPro" id="IPR050266">
    <property type="entry name" value="AB_hydrolase_sf"/>
</dbReference>
<dbReference type="PANTHER" id="PTHR43798">
    <property type="entry name" value="MONOACYLGLYCEROL LIPASE"/>
    <property type="match status" value="1"/>
</dbReference>
<proteinExistence type="predicted"/>
<organism evidence="2 3">
    <name type="scientific">Pseudalkalibacillus berkeleyi</name>
    <dbReference type="NCBI Taxonomy" id="1069813"/>
    <lineage>
        <taxon>Bacteria</taxon>
        <taxon>Bacillati</taxon>
        <taxon>Bacillota</taxon>
        <taxon>Bacilli</taxon>
        <taxon>Bacillales</taxon>
        <taxon>Fictibacillaceae</taxon>
        <taxon>Pseudalkalibacillus</taxon>
    </lineage>
</organism>
<evidence type="ECO:0000313" key="2">
    <source>
        <dbReference type="EMBL" id="MCF6137507.1"/>
    </source>
</evidence>
<dbReference type="PRINTS" id="PR00111">
    <property type="entry name" value="ABHYDROLASE"/>
</dbReference>
<dbReference type="InterPro" id="IPR000073">
    <property type="entry name" value="AB_hydrolase_1"/>
</dbReference>